<keyword evidence="6" id="KW-1185">Reference proteome</keyword>
<evidence type="ECO:0000256" key="2">
    <source>
        <dbReference type="ARBA" id="ARBA00022840"/>
    </source>
</evidence>
<dbReference type="InterPro" id="IPR013126">
    <property type="entry name" value="Hsp_70_fam"/>
</dbReference>
<proteinExistence type="predicted"/>
<feature type="non-terminal residue" evidence="5">
    <location>
        <position position="330"/>
    </location>
</feature>
<dbReference type="Pfam" id="PF00012">
    <property type="entry name" value="HSP70"/>
    <property type="match status" value="1"/>
</dbReference>
<dbReference type="GO" id="GO:0003677">
    <property type="term" value="F:DNA binding"/>
    <property type="evidence" value="ECO:0007669"/>
    <property type="project" value="UniProtKB-KW"/>
</dbReference>
<reference evidence="5 6" key="1">
    <citation type="journal article" date="2021" name="Nat. Plants">
        <title>The Taxus genome provides insights into paclitaxel biosynthesis.</title>
        <authorList>
            <person name="Xiong X."/>
            <person name="Gou J."/>
            <person name="Liao Q."/>
            <person name="Li Y."/>
            <person name="Zhou Q."/>
            <person name="Bi G."/>
            <person name="Li C."/>
            <person name="Du R."/>
            <person name="Wang X."/>
            <person name="Sun T."/>
            <person name="Guo L."/>
            <person name="Liang H."/>
            <person name="Lu P."/>
            <person name="Wu Y."/>
            <person name="Zhang Z."/>
            <person name="Ro D.K."/>
            <person name="Shang Y."/>
            <person name="Huang S."/>
            <person name="Yan J."/>
        </authorList>
    </citation>
    <scope>NUCLEOTIDE SEQUENCE [LARGE SCALE GENOMIC DNA]</scope>
    <source>
        <strain evidence="5">Ta-2019</strain>
    </source>
</reference>
<evidence type="ECO:0000256" key="3">
    <source>
        <dbReference type="ARBA" id="ARBA00023125"/>
    </source>
</evidence>
<dbReference type="InterPro" id="IPR012340">
    <property type="entry name" value="NA-bd_OB-fold"/>
</dbReference>
<keyword evidence="2" id="KW-0067">ATP-binding</keyword>
<evidence type="ECO:0000313" key="6">
    <source>
        <dbReference type="Proteomes" id="UP000824469"/>
    </source>
</evidence>
<name>A0AA38L8X0_TAXCH</name>
<dbReference type="GO" id="GO:0005524">
    <property type="term" value="F:ATP binding"/>
    <property type="evidence" value="ECO:0007669"/>
    <property type="project" value="UniProtKB-KW"/>
</dbReference>
<dbReference type="InterPro" id="IPR031657">
    <property type="entry name" value="REPA_OB_2"/>
</dbReference>
<comment type="caution">
    <text evidence="5">The sequence shown here is derived from an EMBL/GenBank/DDBJ whole genome shotgun (WGS) entry which is preliminary data.</text>
</comment>
<keyword evidence="3" id="KW-0238">DNA-binding</keyword>
<dbReference type="Pfam" id="PF16900">
    <property type="entry name" value="REPA_OB_2"/>
    <property type="match status" value="1"/>
</dbReference>
<evidence type="ECO:0000259" key="4">
    <source>
        <dbReference type="Pfam" id="PF16900"/>
    </source>
</evidence>
<dbReference type="SUPFAM" id="SSF50249">
    <property type="entry name" value="Nucleic acid-binding proteins"/>
    <property type="match status" value="1"/>
</dbReference>
<dbReference type="Gene3D" id="3.30.420.40">
    <property type="match status" value="1"/>
</dbReference>
<dbReference type="Gene3D" id="2.40.50.140">
    <property type="entry name" value="Nucleic acid-binding proteins"/>
    <property type="match status" value="1"/>
</dbReference>
<feature type="domain" description="Replication protein A OB" evidence="4">
    <location>
        <begin position="172"/>
        <end position="277"/>
    </location>
</feature>
<dbReference type="EMBL" id="JAHRHJ020000006">
    <property type="protein sequence ID" value="KAH9311857.1"/>
    <property type="molecule type" value="Genomic_DNA"/>
</dbReference>
<keyword evidence="1" id="KW-0547">Nucleotide-binding</keyword>
<evidence type="ECO:0000256" key="1">
    <source>
        <dbReference type="ARBA" id="ARBA00022741"/>
    </source>
</evidence>
<dbReference type="AlphaFoldDB" id="A0AA38L8X0"/>
<organism evidence="5 6">
    <name type="scientific">Taxus chinensis</name>
    <name type="common">Chinese yew</name>
    <name type="synonym">Taxus wallichiana var. chinensis</name>
    <dbReference type="NCBI Taxonomy" id="29808"/>
    <lineage>
        <taxon>Eukaryota</taxon>
        <taxon>Viridiplantae</taxon>
        <taxon>Streptophyta</taxon>
        <taxon>Embryophyta</taxon>
        <taxon>Tracheophyta</taxon>
        <taxon>Spermatophyta</taxon>
        <taxon>Pinopsida</taxon>
        <taxon>Pinidae</taxon>
        <taxon>Conifers II</taxon>
        <taxon>Cupressales</taxon>
        <taxon>Taxaceae</taxon>
        <taxon>Taxus</taxon>
    </lineage>
</organism>
<dbReference type="Proteomes" id="UP000824469">
    <property type="component" value="Unassembled WGS sequence"/>
</dbReference>
<evidence type="ECO:0000313" key="5">
    <source>
        <dbReference type="EMBL" id="KAH9311857.1"/>
    </source>
</evidence>
<protein>
    <recommendedName>
        <fullName evidence="4">Replication protein A OB domain-containing protein</fullName>
    </recommendedName>
</protein>
<sequence length="330" mass="36427">KCLNLISSHGMPYLRALLEVELIADKIHAVEVVGSGSRVPSIMKILIDFFGKEPRRTKYNPHLKKIVMFYCSMSKKPLEALQELEIPHIDFVNKSLSLHLSNDPYVPLVNFGWIDLEGTVYTISKGTLKYVKIGYRDSSSPWEIMLEMDSILDICTKPTAYIPITTFHFTPISAVQKIPLGATMDVLGAITFCSGISTSTQPDGSSTQLSTITMKDHNGYFITITLWGVLCDEANNILQPQQGQLAVAMPILAVRKAKTTEFRGRTLTSVPSTQLFVVPAVPEIESLQIWLTTTEASTSVALLTTQAAVEKNIVDIHAFTSPNPNQQIAT</sequence>
<accession>A0AA38L8X0</accession>
<dbReference type="GO" id="GO:0140662">
    <property type="term" value="F:ATP-dependent protein folding chaperone"/>
    <property type="evidence" value="ECO:0007669"/>
    <property type="project" value="InterPro"/>
</dbReference>
<gene>
    <name evidence="5" type="ORF">KI387_026892</name>
</gene>
<feature type="non-terminal residue" evidence="5">
    <location>
        <position position="1"/>
    </location>
</feature>